<accession>A0A1Y5HZR9</accession>
<sequence>MKKFSSLLLTLSLCFSCGLISNVAVAKKLTDDELRARSMDQGRTLQSRIRALKKLYSHMLIDGEIPPRMTCVWDVLGKQGPIYTATVDQALRMKHYGITMHVEAYTDEQVVVDKLKSGECDTSIMSGAQAKQFNDFTGSIEALGGVPSRKHMKYLMQVLASTHAHKKMQQGDYHIVGVIPIGTNYLFTHEGKKPTLKRTFKGKAAVVNTDVSQKGLFDAFGMKIVQGQNTAAAAGAYNLADADVIMAPLVGYNMFNLGAGLKHGSIVDYPISQMTLQVVSRVDTIPPEVGQFLREDLFIKLNMLYREVEKNSREVPTEKMFKFSPREEKLLDSKIAEIRQQITEEGGYHRGMMKLQRKIRCKIDKSRQECQKK</sequence>
<comment type="caution">
    <text evidence="2">The sequence shown here is derived from an EMBL/GenBank/DDBJ whole genome shotgun (WGS) entry which is preliminary data.</text>
</comment>
<dbReference type="AlphaFoldDB" id="A0A1Y5HZR9"/>
<feature type="chain" id="PRO_5013300316" description="C4-dicarboxylate ABC transporter substrate-binding protein" evidence="1">
    <location>
        <begin position="27"/>
        <end position="373"/>
    </location>
</feature>
<protein>
    <recommendedName>
        <fullName evidence="4">C4-dicarboxylate ABC transporter substrate-binding protein</fullName>
    </recommendedName>
</protein>
<dbReference type="Pfam" id="PF19582">
    <property type="entry name" value="AdeT1_2"/>
    <property type="match status" value="1"/>
</dbReference>
<dbReference type="Proteomes" id="UP000227088">
    <property type="component" value="Unassembled WGS sequence"/>
</dbReference>
<reference evidence="3" key="1">
    <citation type="journal article" date="2017" name="Proc. Natl. Acad. Sci. U.S.A.">
        <title>Simulation of Deepwater Horizon oil plume reveals substrate specialization within a complex community of hydrocarbon degraders.</title>
        <authorList>
            <person name="Hu P."/>
            <person name="Dubinsky E.A."/>
            <person name="Probst A.J."/>
            <person name="Wang J."/>
            <person name="Sieber C.M.K."/>
            <person name="Tom L.M."/>
            <person name="Gardinali P."/>
            <person name="Banfield J.F."/>
            <person name="Atlas R.M."/>
            <person name="Andersen G.L."/>
        </authorList>
    </citation>
    <scope>NUCLEOTIDE SEQUENCE [LARGE SCALE GENOMIC DNA]</scope>
</reference>
<dbReference type="EMBL" id="MABE01000320">
    <property type="protein sequence ID" value="OUS40522.1"/>
    <property type="molecule type" value="Genomic_DNA"/>
</dbReference>
<evidence type="ECO:0008006" key="4">
    <source>
        <dbReference type="Google" id="ProtNLM"/>
    </source>
</evidence>
<dbReference type="Gene3D" id="3.40.190.170">
    <property type="entry name" value="Bacterial extracellular solute-binding protein, family 7"/>
    <property type="match status" value="1"/>
</dbReference>
<keyword evidence="1" id="KW-0732">Signal</keyword>
<proteinExistence type="predicted"/>
<gene>
    <name evidence="2" type="ORF">A9R00_05575</name>
</gene>
<feature type="signal peptide" evidence="1">
    <location>
        <begin position="1"/>
        <end position="26"/>
    </location>
</feature>
<dbReference type="InterPro" id="IPR038404">
    <property type="entry name" value="TRAP_DctP_sf"/>
</dbReference>
<evidence type="ECO:0000313" key="2">
    <source>
        <dbReference type="EMBL" id="OUS40522.1"/>
    </source>
</evidence>
<evidence type="ECO:0000313" key="3">
    <source>
        <dbReference type="Proteomes" id="UP000227088"/>
    </source>
</evidence>
<organism evidence="2 3">
    <name type="scientific">Oleispira antarctica</name>
    <dbReference type="NCBI Taxonomy" id="188908"/>
    <lineage>
        <taxon>Bacteria</taxon>
        <taxon>Pseudomonadati</taxon>
        <taxon>Pseudomonadota</taxon>
        <taxon>Gammaproteobacteria</taxon>
        <taxon>Oceanospirillales</taxon>
        <taxon>Oceanospirillaceae</taxon>
        <taxon>Oleispira</taxon>
    </lineage>
</organism>
<name>A0A1Y5HZR9_OLEAN</name>
<dbReference type="InterPro" id="IPR045758">
    <property type="entry name" value="AdeT1/2"/>
</dbReference>
<evidence type="ECO:0000256" key="1">
    <source>
        <dbReference type="SAM" id="SignalP"/>
    </source>
</evidence>